<proteinExistence type="predicted"/>
<sequence length="75" mass="9096">MAGKSDWEYINLSQDHEIDYILSQYGWKKDENNREILRKWALEAKLKLGRTSTQNITHGEFYEFILNVKKHKRIR</sequence>
<dbReference type="Proteomes" id="UP000092594">
    <property type="component" value="Unassembled WGS sequence"/>
</dbReference>
<comment type="caution">
    <text evidence="1">The sequence shown here is derived from an EMBL/GenBank/DDBJ whole genome shotgun (WGS) entry which is preliminary data.</text>
</comment>
<protein>
    <submittedName>
        <fullName evidence="1">Uncharacterized protein</fullName>
    </submittedName>
</protein>
<dbReference type="EMBL" id="JTJQ01000025">
    <property type="protein sequence ID" value="OBX00232.1"/>
    <property type="molecule type" value="Genomic_DNA"/>
</dbReference>
<evidence type="ECO:0000313" key="1">
    <source>
        <dbReference type="EMBL" id="OBX00232.1"/>
    </source>
</evidence>
<dbReference type="RefSeq" id="WP_065231384.1">
    <property type="nucleotide sequence ID" value="NZ_JTJP01000030.1"/>
</dbReference>
<organism evidence="1 2">
    <name type="scientific">Gallibacterium genomosp. 1</name>
    <dbReference type="NCBI Taxonomy" id="155515"/>
    <lineage>
        <taxon>Bacteria</taxon>
        <taxon>Pseudomonadati</taxon>
        <taxon>Pseudomonadota</taxon>
        <taxon>Gammaproteobacteria</taxon>
        <taxon>Pasteurellales</taxon>
        <taxon>Pasteurellaceae</taxon>
        <taxon>Gallibacterium</taxon>
    </lineage>
</organism>
<name>A0AB36DYF4_9PAST</name>
<keyword evidence="2" id="KW-1185">Reference proteome</keyword>
<accession>A0AB36DYF4</accession>
<dbReference type="AlphaFoldDB" id="A0AB36DYF4"/>
<evidence type="ECO:0000313" key="2">
    <source>
        <dbReference type="Proteomes" id="UP000092594"/>
    </source>
</evidence>
<gene>
    <name evidence="1" type="ORF">QV05_08140</name>
</gene>
<reference evidence="1 2" key="1">
    <citation type="submission" date="2014-11" db="EMBL/GenBank/DDBJ databases">
        <title>Pan-genome of Gallibacterium spp.</title>
        <authorList>
            <person name="Kudirkiene E."/>
            <person name="Bojesen A.M."/>
        </authorList>
    </citation>
    <scope>NUCLEOTIDE SEQUENCE [LARGE SCALE GENOMIC DNA]</scope>
    <source>
        <strain evidence="1 2">Gerl. 2740/89</strain>
    </source>
</reference>